<protein>
    <submittedName>
        <fullName evidence="1">PPUP7658</fullName>
    </submittedName>
</protein>
<accession>A0A0S7EPS2</accession>
<sequence>MRPDRGNVSAQLEKASRLHCGDMSAHILQHSARKTVNISSLQTSNSGGSTLTTQTGQGTATGLWCMHELYWGFLFQSSSNPKQSYFLGAERERLACILQFI</sequence>
<reference evidence="1" key="1">
    <citation type="submission" date="2014-12" db="EMBL/GenBank/DDBJ databases">
        <title>Parallel Evolution in Life History Adaptation Evident in the Tissue-Specific Poeciliopsis prolifica transcriptome.</title>
        <authorList>
            <person name="Jue N.K."/>
            <person name="Foley R.J."/>
            <person name="Obergfell C."/>
            <person name="Reznick D.N."/>
            <person name="O'Neill R.J."/>
            <person name="O'Neill M.J."/>
        </authorList>
    </citation>
    <scope>NUCLEOTIDE SEQUENCE</scope>
</reference>
<evidence type="ECO:0000313" key="1">
    <source>
        <dbReference type="EMBL" id="JAO06597.1"/>
    </source>
</evidence>
<gene>
    <name evidence="1" type="primary">PPUP7658</name>
</gene>
<name>A0A0S7EPS2_9TELE</name>
<proteinExistence type="predicted"/>
<dbReference type="AlphaFoldDB" id="A0A0S7EPS2"/>
<organism evidence="1">
    <name type="scientific">Poeciliopsis prolifica</name>
    <name type="common">blackstripe livebearer</name>
    <dbReference type="NCBI Taxonomy" id="188132"/>
    <lineage>
        <taxon>Eukaryota</taxon>
        <taxon>Metazoa</taxon>
        <taxon>Chordata</taxon>
        <taxon>Craniata</taxon>
        <taxon>Vertebrata</taxon>
        <taxon>Euteleostomi</taxon>
        <taxon>Actinopterygii</taxon>
        <taxon>Neopterygii</taxon>
        <taxon>Teleostei</taxon>
        <taxon>Neoteleostei</taxon>
        <taxon>Acanthomorphata</taxon>
        <taxon>Ovalentaria</taxon>
        <taxon>Atherinomorphae</taxon>
        <taxon>Cyprinodontiformes</taxon>
        <taxon>Poeciliidae</taxon>
        <taxon>Poeciliinae</taxon>
        <taxon>Poeciliopsis</taxon>
    </lineage>
</organism>
<dbReference type="EMBL" id="GBYX01475076">
    <property type="protein sequence ID" value="JAO06597.1"/>
    <property type="molecule type" value="Transcribed_RNA"/>
</dbReference>